<evidence type="ECO:0000256" key="1">
    <source>
        <dbReference type="SAM" id="Phobius"/>
    </source>
</evidence>
<feature type="transmembrane region" description="Helical" evidence="1">
    <location>
        <begin position="173"/>
        <end position="194"/>
    </location>
</feature>
<feature type="transmembrane region" description="Helical" evidence="1">
    <location>
        <begin position="292"/>
        <end position="311"/>
    </location>
</feature>
<keyword evidence="3" id="KW-1185">Reference proteome</keyword>
<evidence type="ECO:0000313" key="3">
    <source>
        <dbReference type="Proteomes" id="UP000294947"/>
    </source>
</evidence>
<feature type="transmembrane region" description="Helical" evidence="1">
    <location>
        <begin position="85"/>
        <end position="111"/>
    </location>
</feature>
<keyword evidence="1" id="KW-0812">Transmembrane</keyword>
<name>A0A4R4Z2B2_9PSEU</name>
<gene>
    <name evidence="2" type="ORF">E1288_15330</name>
</gene>
<keyword evidence="1" id="KW-1133">Transmembrane helix</keyword>
<proteinExistence type="predicted"/>
<evidence type="ECO:0000313" key="2">
    <source>
        <dbReference type="EMBL" id="TDD51124.1"/>
    </source>
</evidence>
<organism evidence="2 3">
    <name type="scientific">Saccharopolyspora elongata</name>
    <dbReference type="NCBI Taxonomy" id="2530387"/>
    <lineage>
        <taxon>Bacteria</taxon>
        <taxon>Bacillati</taxon>
        <taxon>Actinomycetota</taxon>
        <taxon>Actinomycetes</taxon>
        <taxon>Pseudonocardiales</taxon>
        <taxon>Pseudonocardiaceae</taxon>
        <taxon>Saccharopolyspora</taxon>
    </lineage>
</organism>
<feature type="transmembrane region" description="Helical" evidence="1">
    <location>
        <begin position="250"/>
        <end position="272"/>
    </location>
</feature>
<dbReference type="Proteomes" id="UP000294947">
    <property type="component" value="Unassembled WGS sequence"/>
</dbReference>
<keyword evidence="1" id="KW-0472">Membrane</keyword>
<sequence>MTTKRRNFPVYLAGITGLALIAISLLCWATGSPNPLAVADDNFGRSLLFLPQTAAHLVVAAVGVLTVAAAICARRDGRAARVVGVTATGALVLVLDAGVLAALGYVPFTIISLLTGHAERLSVLLSTSLLVQFGIAAAAGSLLWMQVVRATENAAGKDPAAAHERARVRTRRWTVIAMAAPLAYALSRFLMALQVPGFEVPPDDPIGILAPLGLALAATGGAVLTWGLIRPWGERFPRWIPWAAGRRVPIDLAAAPPLAVSLLVVAASKTLLAPAFAKSELGWGDVLIVIPMYLWPLWSVALVLAAVNYRIRRSTGQRSAMMV</sequence>
<dbReference type="OrthoDB" id="2717873at2"/>
<accession>A0A4R4Z2B2</accession>
<feature type="transmembrane region" description="Helical" evidence="1">
    <location>
        <begin position="206"/>
        <end position="229"/>
    </location>
</feature>
<dbReference type="EMBL" id="SMKW01000017">
    <property type="protein sequence ID" value="TDD51124.1"/>
    <property type="molecule type" value="Genomic_DNA"/>
</dbReference>
<feature type="transmembrane region" description="Helical" evidence="1">
    <location>
        <begin position="53"/>
        <end position="73"/>
    </location>
</feature>
<reference evidence="2 3" key="1">
    <citation type="submission" date="2019-03" db="EMBL/GenBank/DDBJ databases">
        <title>Draft genome sequences of novel Actinobacteria.</title>
        <authorList>
            <person name="Sahin N."/>
            <person name="Ay H."/>
            <person name="Saygin H."/>
        </authorList>
    </citation>
    <scope>NUCLEOTIDE SEQUENCE [LARGE SCALE GENOMIC DNA]</scope>
    <source>
        <strain evidence="2 3">7K502</strain>
    </source>
</reference>
<protein>
    <submittedName>
        <fullName evidence="2">Uncharacterized protein</fullName>
    </submittedName>
</protein>
<dbReference type="RefSeq" id="WP_132485536.1">
    <property type="nucleotide sequence ID" value="NZ_SMKW01000017.1"/>
</dbReference>
<comment type="caution">
    <text evidence="2">The sequence shown here is derived from an EMBL/GenBank/DDBJ whole genome shotgun (WGS) entry which is preliminary data.</text>
</comment>
<dbReference type="AlphaFoldDB" id="A0A4R4Z2B2"/>
<feature type="transmembrane region" description="Helical" evidence="1">
    <location>
        <begin position="123"/>
        <end position="144"/>
    </location>
</feature>